<comment type="caution">
    <text evidence="8">The sequence shown here is derived from an EMBL/GenBank/DDBJ whole genome shotgun (WGS) entry which is preliminary data.</text>
</comment>
<dbReference type="Pfam" id="PF02683">
    <property type="entry name" value="DsbD_TM"/>
    <property type="match status" value="1"/>
</dbReference>
<reference evidence="8 9" key="1">
    <citation type="submission" date="2016-11" db="EMBL/GenBank/DDBJ databases">
        <authorList>
            <person name="Varghese N."/>
            <person name="Submissions S."/>
        </authorList>
    </citation>
    <scope>NUCLEOTIDE SEQUENCE [LARGE SCALE GENOMIC DNA]</scope>
    <source>
        <strain evidence="8 9">DSM 1</strain>
    </source>
</reference>
<dbReference type="GeneID" id="29814469"/>
<dbReference type="InterPro" id="IPR051790">
    <property type="entry name" value="Cytochrome_c-biogenesis_DsbD"/>
</dbReference>
<evidence type="ECO:0000313" key="8">
    <source>
        <dbReference type="EMBL" id="SHF84465.1"/>
    </source>
</evidence>
<dbReference type="InterPro" id="IPR003834">
    <property type="entry name" value="Cyt_c_assmbl_TM_dom"/>
</dbReference>
<dbReference type="PANTHER" id="PTHR31272:SF4">
    <property type="entry name" value="CYTOCHROME C-TYPE BIOGENESIS PROTEIN HI_1454-RELATED"/>
    <property type="match status" value="1"/>
</dbReference>
<dbReference type="AlphaFoldDB" id="A0A8B4BX06"/>
<feature type="transmembrane region" description="Helical" evidence="6">
    <location>
        <begin position="162"/>
        <end position="185"/>
    </location>
</feature>
<comment type="subcellular location">
    <subcellularLocation>
        <location evidence="1">Membrane</location>
        <topology evidence="1">Multi-pass membrane protein</topology>
    </subcellularLocation>
</comment>
<gene>
    <name evidence="8" type="ORF">SAMN02745208_02774</name>
</gene>
<feature type="transmembrane region" description="Helical" evidence="6">
    <location>
        <begin position="6"/>
        <end position="31"/>
    </location>
</feature>
<accession>A0A8B4BX06</accession>
<sequence>MDLTVFLAFGAGFLSFISPCSLPLYPVFLSYITGVSVDELKENNGFIKKRAFLHTFFFLLGFSIIFLALGLSTSAVGNLFFKYNAVIRQVGAILIIFFGLVVLGFFKPAFLLKDRKITFRERLSGYVGSILIGIGTAAGWTPCTGPILASVIALGVTHPGQGLIYMLFYVLGFAVPFVIFAFFIGRFNGIKKYHLKLTKVGGALMIVVGVFLYFDWMSKLSSYLTQLFGGFTGF</sequence>
<evidence type="ECO:0000256" key="2">
    <source>
        <dbReference type="ARBA" id="ARBA00006143"/>
    </source>
</evidence>
<evidence type="ECO:0000313" key="9">
    <source>
        <dbReference type="Proteomes" id="UP000184029"/>
    </source>
</evidence>
<dbReference type="Proteomes" id="UP000184029">
    <property type="component" value="Unassembled WGS sequence"/>
</dbReference>
<keyword evidence="5 6" id="KW-0472">Membrane</keyword>
<feature type="transmembrane region" description="Helical" evidence="6">
    <location>
        <begin position="197"/>
        <end position="214"/>
    </location>
</feature>
<evidence type="ECO:0000256" key="5">
    <source>
        <dbReference type="ARBA" id="ARBA00023136"/>
    </source>
</evidence>
<organism evidence="8 9">
    <name type="scientific">Heyndrickxia coagulans DSM 1 = ATCC 7050</name>
    <dbReference type="NCBI Taxonomy" id="1121088"/>
    <lineage>
        <taxon>Bacteria</taxon>
        <taxon>Bacillati</taxon>
        <taxon>Bacillota</taxon>
        <taxon>Bacilli</taxon>
        <taxon>Bacillales</taxon>
        <taxon>Bacillaceae</taxon>
        <taxon>Heyndrickxia</taxon>
    </lineage>
</organism>
<evidence type="ECO:0000259" key="7">
    <source>
        <dbReference type="Pfam" id="PF02683"/>
    </source>
</evidence>
<protein>
    <submittedName>
        <fullName evidence="8">Cytochrome c-type biogenesis protein</fullName>
    </submittedName>
</protein>
<evidence type="ECO:0000256" key="6">
    <source>
        <dbReference type="SAM" id="Phobius"/>
    </source>
</evidence>
<name>A0A8B4BX06_HEYCO</name>
<dbReference type="PANTHER" id="PTHR31272">
    <property type="entry name" value="CYTOCHROME C-TYPE BIOGENESIS PROTEIN HI_1454-RELATED"/>
    <property type="match status" value="1"/>
</dbReference>
<evidence type="ECO:0000256" key="1">
    <source>
        <dbReference type="ARBA" id="ARBA00004141"/>
    </source>
</evidence>
<proteinExistence type="inferred from homology"/>
<feature type="transmembrane region" description="Helical" evidence="6">
    <location>
        <begin position="51"/>
        <end position="71"/>
    </location>
</feature>
<dbReference type="EMBL" id="FQUB01000079">
    <property type="protein sequence ID" value="SHF84465.1"/>
    <property type="molecule type" value="Genomic_DNA"/>
</dbReference>
<feature type="transmembrane region" description="Helical" evidence="6">
    <location>
        <begin position="91"/>
        <end position="111"/>
    </location>
</feature>
<comment type="similarity">
    <text evidence="2">Belongs to the DsbD family.</text>
</comment>
<dbReference type="RefSeq" id="WP_029142923.1">
    <property type="nucleotide sequence ID" value="NZ_ALAS01000097.1"/>
</dbReference>
<keyword evidence="3 6" id="KW-0812">Transmembrane</keyword>
<feature type="domain" description="Cytochrome C biogenesis protein transmembrane" evidence="7">
    <location>
        <begin position="3"/>
        <end position="212"/>
    </location>
</feature>
<keyword evidence="4 6" id="KW-1133">Transmembrane helix</keyword>
<dbReference type="KEGG" id="bcoa:BF29_878"/>
<evidence type="ECO:0000256" key="3">
    <source>
        <dbReference type="ARBA" id="ARBA00022692"/>
    </source>
</evidence>
<feature type="transmembrane region" description="Helical" evidence="6">
    <location>
        <begin position="123"/>
        <end position="142"/>
    </location>
</feature>
<evidence type="ECO:0000256" key="4">
    <source>
        <dbReference type="ARBA" id="ARBA00022989"/>
    </source>
</evidence>
<dbReference type="GO" id="GO:0016020">
    <property type="term" value="C:membrane"/>
    <property type="evidence" value="ECO:0007669"/>
    <property type="project" value="UniProtKB-SubCell"/>
</dbReference>
<dbReference type="GO" id="GO:0017004">
    <property type="term" value="P:cytochrome complex assembly"/>
    <property type="evidence" value="ECO:0007669"/>
    <property type="project" value="InterPro"/>
</dbReference>